<proteinExistence type="predicted"/>
<feature type="domain" description="Fido" evidence="1">
    <location>
        <begin position="111"/>
        <end position="261"/>
    </location>
</feature>
<dbReference type="RefSeq" id="WP_237855986.1">
    <property type="nucleotide sequence ID" value="NZ_JAKLWS010000035.1"/>
</dbReference>
<dbReference type="SUPFAM" id="SSF140931">
    <property type="entry name" value="Fic-like"/>
    <property type="match status" value="1"/>
</dbReference>
<sequence length="361" mass="42173">MERINHYKLPVLPPEEEISPPLKLITDAYHALGELKGRMFQDVINPTLIVGPLLNKEAVASSKIEGTQTTVEEVLRYEAEEKKQEDSDIREVLNYREAIYQSVDFLEKKPTGEHLIKELHKALLTSVRGKEKDPGHFRRTSVHLGKPGSTAEEAFYIPPKPDEITGLMKNWIEFLHNKSWDVMVKVAITHYQFEAIHPFMDGNGRVGRLLIPIILYEQNVIPYPYFYISEYFEQHRDDYYDALRLVDQKRDWNSWIQFFLIAVRETAIQIQKKVVSMYELYSNVKEQSTKMNSQYAQLFVDLLFERPIISSKDITRKLDQPSKQTIYNLIDKFEEAEIISEITGNKRNKVYAFAKLLDIVK</sequence>
<reference evidence="2" key="2">
    <citation type="submission" date="2024-05" db="EMBL/GenBank/DDBJ databases">
        <title>Rhodohalobacter halophilus gen. nov., sp. nov., a moderately halophilic member of the family Balneolaceae.</title>
        <authorList>
            <person name="Xia J."/>
        </authorList>
    </citation>
    <scope>NUCLEOTIDE SEQUENCE</scope>
    <source>
        <strain evidence="2">WB101</strain>
    </source>
</reference>
<dbReference type="Proteomes" id="UP001165366">
    <property type="component" value="Unassembled WGS sequence"/>
</dbReference>
<accession>A0ABS9KI97</accession>
<gene>
    <name evidence="2" type="ORF">L6773_18420</name>
</gene>
<name>A0ABS9KI97_9BACT</name>
<dbReference type="Pfam" id="PF02661">
    <property type="entry name" value="Fic"/>
    <property type="match status" value="1"/>
</dbReference>
<dbReference type="Gene3D" id="1.10.3290.10">
    <property type="entry name" value="Fido-like domain"/>
    <property type="match status" value="1"/>
</dbReference>
<organism evidence="2 3">
    <name type="scientific">Rhodohalobacter sulfatireducens</name>
    <dbReference type="NCBI Taxonomy" id="2911366"/>
    <lineage>
        <taxon>Bacteria</taxon>
        <taxon>Pseudomonadati</taxon>
        <taxon>Balneolota</taxon>
        <taxon>Balneolia</taxon>
        <taxon>Balneolales</taxon>
        <taxon>Balneolaceae</taxon>
        <taxon>Rhodohalobacter</taxon>
    </lineage>
</organism>
<dbReference type="InterPro" id="IPR040198">
    <property type="entry name" value="Fido_containing"/>
</dbReference>
<dbReference type="EMBL" id="JAKLWS010000035">
    <property type="protein sequence ID" value="MCG2590556.1"/>
    <property type="molecule type" value="Genomic_DNA"/>
</dbReference>
<reference evidence="2" key="1">
    <citation type="submission" date="2022-01" db="EMBL/GenBank/DDBJ databases">
        <authorList>
            <person name="Wang Y."/>
        </authorList>
    </citation>
    <scope>NUCLEOTIDE SEQUENCE</scope>
    <source>
        <strain evidence="2">WB101</strain>
    </source>
</reference>
<dbReference type="InterPro" id="IPR025758">
    <property type="entry name" value="Fic/DOC_N"/>
</dbReference>
<dbReference type="InterPro" id="IPR026287">
    <property type="entry name" value="SoFic-like"/>
</dbReference>
<dbReference type="PANTHER" id="PTHR13504">
    <property type="entry name" value="FIDO DOMAIN-CONTAINING PROTEIN DDB_G0283145"/>
    <property type="match status" value="1"/>
</dbReference>
<dbReference type="InterPro" id="IPR036597">
    <property type="entry name" value="Fido-like_dom_sf"/>
</dbReference>
<evidence type="ECO:0000259" key="1">
    <source>
        <dbReference type="PROSITE" id="PS51459"/>
    </source>
</evidence>
<dbReference type="Pfam" id="PF13784">
    <property type="entry name" value="Fic_N"/>
    <property type="match status" value="1"/>
</dbReference>
<evidence type="ECO:0000313" key="3">
    <source>
        <dbReference type="Proteomes" id="UP001165366"/>
    </source>
</evidence>
<dbReference type="PIRSF" id="PIRSF038925">
    <property type="entry name" value="AMP-prot_trans"/>
    <property type="match status" value="1"/>
</dbReference>
<dbReference type="InterPro" id="IPR003812">
    <property type="entry name" value="Fido"/>
</dbReference>
<comment type="caution">
    <text evidence="2">The sequence shown here is derived from an EMBL/GenBank/DDBJ whole genome shotgun (WGS) entry which is preliminary data.</text>
</comment>
<keyword evidence="3" id="KW-1185">Reference proteome</keyword>
<evidence type="ECO:0000313" key="2">
    <source>
        <dbReference type="EMBL" id="MCG2590556.1"/>
    </source>
</evidence>
<protein>
    <submittedName>
        <fullName evidence="2">Fic family protein</fullName>
    </submittedName>
</protein>
<dbReference type="PROSITE" id="PS51459">
    <property type="entry name" value="FIDO"/>
    <property type="match status" value="1"/>
</dbReference>
<dbReference type="PANTHER" id="PTHR13504:SF38">
    <property type="entry name" value="FIDO DOMAIN-CONTAINING PROTEIN"/>
    <property type="match status" value="1"/>
</dbReference>